<feature type="region of interest" description="Disordered" evidence="1">
    <location>
        <begin position="868"/>
        <end position="888"/>
    </location>
</feature>
<sequence length="888" mass="99425">MIFLSVSTRQLMHWLFTTEIPAVTKRISHFMGFFSTESTLETQFAPALIFNLWRDGNRWPKAQKHIREMAIPCAHELALQDSDRVISSPHLRVRLKSLTIRDLRDLLHPTKLVEIIKELAPFTWGILHTFSTSPNKARKQRKTDEDVPMPPSPGQPSAGAEEDWADDPNDDENVEEGEASPEAAPNHGWSKDYPGFSRNPVFVILLTISMLAFARNRATNVLPLILGLFFKISGTSSRVVTMLSNAGVCVSSRTVERLKVRITEDAIRLAVELIASGQVFFTIFDNINIFLRKSQQRISNSNDMINATNCAVVGIPDVEQFTEADLAEQLALRGQRAKAKATDILPTPEDDKIVGKSFVALIAEMIVAFTPGNSRWKDRQEIAEAVAAMMPDDRQLPPEKSDARPFGLFDVNEGSKKGVVKVLGAIQERSTLSQRIWSSIWRIFVGDWLTSNNIRAARRDRTDDINAMERLEYAQELSAPFHFALQATHMIMRTHYGHAVEDPASLAAHKGLLNRKWDVNKPNYAAAKSLIRHSLIARILHCVMVINGFTLYSQLSGWQPTLEDIQAIALTISTDFATATAAKNAQAAGDDWMAHSIYFIRDSLFFCLFEKAVSFADPGQLIRVLKYWGLAFRGVGQHNYARECVEVLVRWKFELPDKLRRALERSWFINRWGKRGRSIASDLYLEQLNFWVKRAFIASGAGVTVEYIIRKGSACVEAFRDVTHMVANFFGDPDRARRSKEVKFNQDLEALVTEMQRRKFHKISATKHFVPAPPKKAPKVAPKNPPPVEAQRSAIVDVFVKGAEEWNGKFAEFIKSTTYDPALGGYPPAASSDSSNRDTTLDNGTPFDNLTKNPLTFDSFIDLHTSEHPGEIASSGALGGGGDFDGVE</sequence>
<reference evidence="3" key="1">
    <citation type="submission" date="2023-03" db="EMBL/GenBank/DDBJ databases">
        <title>Massive genome expansion in bonnet fungi (Mycena s.s.) driven by repeated elements and novel gene families across ecological guilds.</title>
        <authorList>
            <consortium name="Lawrence Berkeley National Laboratory"/>
            <person name="Harder C.B."/>
            <person name="Miyauchi S."/>
            <person name="Viragh M."/>
            <person name="Kuo A."/>
            <person name="Thoen E."/>
            <person name="Andreopoulos B."/>
            <person name="Lu D."/>
            <person name="Skrede I."/>
            <person name="Drula E."/>
            <person name="Henrissat B."/>
            <person name="Morin E."/>
            <person name="Kohler A."/>
            <person name="Barry K."/>
            <person name="LaButti K."/>
            <person name="Morin E."/>
            <person name="Salamov A."/>
            <person name="Lipzen A."/>
            <person name="Mereny Z."/>
            <person name="Hegedus B."/>
            <person name="Baldrian P."/>
            <person name="Stursova M."/>
            <person name="Weitz H."/>
            <person name="Taylor A."/>
            <person name="Grigoriev I.V."/>
            <person name="Nagy L.G."/>
            <person name="Martin F."/>
            <person name="Kauserud H."/>
        </authorList>
    </citation>
    <scope>NUCLEOTIDE SEQUENCE</scope>
    <source>
        <strain evidence="3">CBHHK182m</strain>
    </source>
</reference>
<feature type="region of interest" description="Disordered" evidence="1">
    <location>
        <begin position="825"/>
        <end position="848"/>
    </location>
</feature>
<comment type="caution">
    <text evidence="3">The sequence shown here is derived from an EMBL/GenBank/DDBJ whole genome shotgun (WGS) entry which is preliminary data.</text>
</comment>
<evidence type="ECO:0000313" key="3">
    <source>
        <dbReference type="EMBL" id="KAJ7748597.1"/>
    </source>
</evidence>
<feature type="compositionally biased region" description="Acidic residues" evidence="1">
    <location>
        <begin position="160"/>
        <end position="179"/>
    </location>
</feature>
<dbReference type="AlphaFoldDB" id="A0AAD7N868"/>
<dbReference type="EMBL" id="JARKIB010000072">
    <property type="protein sequence ID" value="KAJ7748597.1"/>
    <property type="molecule type" value="Genomic_DNA"/>
</dbReference>
<feature type="domain" description="DUF6589" evidence="2">
    <location>
        <begin position="339"/>
        <end position="737"/>
    </location>
</feature>
<organism evidence="3 4">
    <name type="scientific">Mycena metata</name>
    <dbReference type="NCBI Taxonomy" id="1033252"/>
    <lineage>
        <taxon>Eukaryota</taxon>
        <taxon>Fungi</taxon>
        <taxon>Dikarya</taxon>
        <taxon>Basidiomycota</taxon>
        <taxon>Agaricomycotina</taxon>
        <taxon>Agaricomycetes</taxon>
        <taxon>Agaricomycetidae</taxon>
        <taxon>Agaricales</taxon>
        <taxon>Marasmiineae</taxon>
        <taxon>Mycenaceae</taxon>
        <taxon>Mycena</taxon>
    </lineage>
</organism>
<evidence type="ECO:0000313" key="4">
    <source>
        <dbReference type="Proteomes" id="UP001215598"/>
    </source>
</evidence>
<dbReference type="InterPro" id="IPR046496">
    <property type="entry name" value="DUF6589"/>
</dbReference>
<protein>
    <recommendedName>
        <fullName evidence="2">DUF6589 domain-containing protein</fullName>
    </recommendedName>
</protein>
<evidence type="ECO:0000256" key="1">
    <source>
        <dbReference type="SAM" id="MobiDB-lite"/>
    </source>
</evidence>
<dbReference type="Proteomes" id="UP001215598">
    <property type="component" value="Unassembled WGS sequence"/>
</dbReference>
<evidence type="ECO:0000259" key="2">
    <source>
        <dbReference type="Pfam" id="PF20231"/>
    </source>
</evidence>
<feature type="compositionally biased region" description="Gly residues" evidence="1">
    <location>
        <begin position="877"/>
        <end position="888"/>
    </location>
</feature>
<gene>
    <name evidence="3" type="ORF">B0H16DRAFT_901094</name>
</gene>
<feature type="region of interest" description="Disordered" evidence="1">
    <location>
        <begin position="134"/>
        <end position="191"/>
    </location>
</feature>
<accession>A0AAD7N868</accession>
<proteinExistence type="predicted"/>
<keyword evidence="4" id="KW-1185">Reference proteome</keyword>
<name>A0AAD7N868_9AGAR</name>
<dbReference type="Pfam" id="PF20231">
    <property type="entry name" value="DUF6589"/>
    <property type="match status" value="1"/>
</dbReference>